<evidence type="ECO:0000313" key="2">
    <source>
        <dbReference type="EMBL" id="KZD05829.1"/>
    </source>
</evidence>
<keyword evidence="1" id="KW-0812">Transmembrane</keyword>
<evidence type="ECO:0000256" key="1">
    <source>
        <dbReference type="SAM" id="Phobius"/>
    </source>
</evidence>
<keyword evidence="1" id="KW-1133">Transmembrane helix</keyword>
<evidence type="ECO:0000313" key="3">
    <source>
        <dbReference type="Proteomes" id="UP000076400"/>
    </source>
</evidence>
<dbReference type="RefSeq" id="WP_067557881.1">
    <property type="nucleotide sequence ID" value="NZ_LPXN01000127.1"/>
</dbReference>
<sequence>MIPNGVWLLGSATGLLALIGLFMAAGARDGAVYLFGLSLFGFGVLFIFGLLKYGFDEDQGGLS</sequence>
<reference evidence="2 3" key="1">
    <citation type="submission" date="2015-12" db="EMBL/GenBank/DDBJ databases">
        <title>Genome sequence of Oceanibaculum pacificum MCCC 1A02656.</title>
        <authorList>
            <person name="Lu L."/>
            <person name="Lai Q."/>
            <person name="Shao Z."/>
            <person name="Qian P."/>
        </authorList>
    </citation>
    <scope>NUCLEOTIDE SEQUENCE [LARGE SCALE GENOMIC DNA]</scope>
    <source>
        <strain evidence="2 3">MCCC 1A02656</strain>
    </source>
</reference>
<dbReference type="AlphaFoldDB" id="A0A154VX98"/>
<accession>A0A154VX98</accession>
<name>A0A154VX98_9PROT</name>
<proteinExistence type="predicted"/>
<dbReference type="STRING" id="580166.AUP43_02645"/>
<feature type="transmembrane region" description="Helical" evidence="1">
    <location>
        <begin position="6"/>
        <end position="25"/>
    </location>
</feature>
<dbReference type="EMBL" id="LPXN01000127">
    <property type="protein sequence ID" value="KZD05829.1"/>
    <property type="molecule type" value="Genomic_DNA"/>
</dbReference>
<dbReference type="Proteomes" id="UP000076400">
    <property type="component" value="Unassembled WGS sequence"/>
</dbReference>
<feature type="transmembrane region" description="Helical" evidence="1">
    <location>
        <begin position="32"/>
        <end position="55"/>
    </location>
</feature>
<keyword evidence="3" id="KW-1185">Reference proteome</keyword>
<keyword evidence="1" id="KW-0472">Membrane</keyword>
<gene>
    <name evidence="2" type="ORF">AUP43_02645</name>
</gene>
<comment type="caution">
    <text evidence="2">The sequence shown here is derived from an EMBL/GenBank/DDBJ whole genome shotgun (WGS) entry which is preliminary data.</text>
</comment>
<organism evidence="2 3">
    <name type="scientific">Oceanibaculum pacificum</name>
    <dbReference type="NCBI Taxonomy" id="580166"/>
    <lineage>
        <taxon>Bacteria</taxon>
        <taxon>Pseudomonadati</taxon>
        <taxon>Pseudomonadota</taxon>
        <taxon>Alphaproteobacteria</taxon>
        <taxon>Rhodospirillales</taxon>
        <taxon>Oceanibaculaceae</taxon>
        <taxon>Oceanibaculum</taxon>
    </lineage>
</organism>
<protein>
    <submittedName>
        <fullName evidence="2">Uncharacterized protein</fullName>
    </submittedName>
</protein>